<evidence type="ECO:0000313" key="2">
    <source>
        <dbReference type="Proteomes" id="UP001054837"/>
    </source>
</evidence>
<dbReference type="Proteomes" id="UP001054837">
    <property type="component" value="Unassembled WGS sequence"/>
</dbReference>
<evidence type="ECO:0000313" key="1">
    <source>
        <dbReference type="EMBL" id="GIY47345.1"/>
    </source>
</evidence>
<dbReference type="EMBL" id="BPLQ01009917">
    <property type="protein sequence ID" value="GIY47345.1"/>
    <property type="molecule type" value="Genomic_DNA"/>
</dbReference>
<reference evidence="1 2" key="1">
    <citation type="submission" date="2021-06" db="EMBL/GenBank/DDBJ databases">
        <title>Caerostris darwini draft genome.</title>
        <authorList>
            <person name="Kono N."/>
            <person name="Arakawa K."/>
        </authorList>
    </citation>
    <scope>NUCLEOTIDE SEQUENCE [LARGE SCALE GENOMIC DNA]</scope>
</reference>
<keyword evidence="2" id="KW-1185">Reference proteome</keyword>
<accession>A0AAV4TR87</accession>
<protein>
    <submittedName>
        <fullName evidence="1">Uncharacterized protein</fullName>
    </submittedName>
</protein>
<comment type="caution">
    <text evidence="1">The sequence shown here is derived from an EMBL/GenBank/DDBJ whole genome shotgun (WGS) entry which is preliminary data.</text>
</comment>
<organism evidence="1 2">
    <name type="scientific">Caerostris darwini</name>
    <dbReference type="NCBI Taxonomy" id="1538125"/>
    <lineage>
        <taxon>Eukaryota</taxon>
        <taxon>Metazoa</taxon>
        <taxon>Ecdysozoa</taxon>
        <taxon>Arthropoda</taxon>
        <taxon>Chelicerata</taxon>
        <taxon>Arachnida</taxon>
        <taxon>Araneae</taxon>
        <taxon>Araneomorphae</taxon>
        <taxon>Entelegynae</taxon>
        <taxon>Araneoidea</taxon>
        <taxon>Araneidae</taxon>
        <taxon>Caerostris</taxon>
    </lineage>
</organism>
<proteinExistence type="predicted"/>
<name>A0AAV4TR87_9ARAC</name>
<gene>
    <name evidence="1" type="ORF">CDAR_501811</name>
</gene>
<dbReference type="AlphaFoldDB" id="A0AAV4TR87"/>
<sequence length="122" mass="13702">MFPPCEIVSPFGEVITRDDALAICDSADDDRSGCVSGLLSAFQLILCTLQCNSRYILHAHTLPSSLRRRSPLLSSPGVLCRQRIAQNLTKFVIYRRKVSLFSIVNVSPMRDSIAFWRGYYMG</sequence>